<evidence type="ECO:0008006" key="3">
    <source>
        <dbReference type="Google" id="ProtNLM"/>
    </source>
</evidence>
<dbReference type="AlphaFoldDB" id="A0AAD7CQ06"/>
<comment type="caution">
    <text evidence="1">The sequence shown here is derived from an EMBL/GenBank/DDBJ whole genome shotgun (WGS) entry which is preliminary data.</text>
</comment>
<accession>A0AAD7CQ06</accession>
<organism evidence="1 2">
    <name type="scientific">Mycena rosella</name>
    <name type="common">Pink bonnet</name>
    <name type="synonym">Agaricus rosellus</name>
    <dbReference type="NCBI Taxonomy" id="1033263"/>
    <lineage>
        <taxon>Eukaryota</taxon>
        <taxon>Fungi</taxon>
        <taxon>Dikarya</taxon>
        <taxon>Basidiomycota</taxon>
        <taxon>Agaricomycotina</taxon>
        <taxon>Agaricomycetes</taxon>
        <taxon>Agaricomycetidae</taxon>
        <taxon>Agaricales</taxon>
        <taxon>Marasmiineae</taxon>
        <taxon>Mycenaceae</taxon>
        <taxon>Mycena</taxon>
    </lineage>
</organism>
<dbReference type="InterPro" id="IPR027417">
    <property type="entry name" value="P-loop_NTPase"/>
</dbReference>
<evidence type="ECO:0000313" key="1">
    <source>
        <dbReference type="EMBL" id="KAJ7655954.1"/>
    </source>
</evidence>
<keyword evidence="2" id="KW-1185">Reference proteome</keyword>
<sequence>MDWAHGELKKRCRSIPRTYLSVHEDTAPLLHIRISRKKSTTQPSPRSVTSMGRTSAIVAASPAQESPQILINAVFGVEGVTPVSHRTPGVHNIDKSFSFPQNDRIIIHDSQGFEPGEEGNIQTVSDFIDRRSKIACNLVSGKSCSLFHFSHSFLRVCAEIPFAGGRLFEKGVEFFLMEYRENLPIIVVFTKLDVLRENLGNKLEKQLERRGQEINDDEFEAELDTIMASTVQDLCFKPVCALTSEPPKWVATSTTDPRYKKTIVDLVNLALELTRIENVWIEMAIAQRSNAQASIDASIREFEVLIRFPASVGRKRYWRGLISDIFLGLTMRSVLDVLQKDIVSVWNMHDPEKVGGIQIAGEAPPLFLANVQHLQKQEFLALLSAVVEDLADEATNNYPLTEKAVQAIIENPTAIVIAGPTAVFVLFAEWVRGTYKKTKCSVRCLVAFIVDLTLTMDTLFYLVLSRGQTPIKIALVNSALRIYNSRKAPVHASIGAWVDGWGTFGHLDAGVVIKKIADIIMDNSVKPEQWAMTEEGFDESWMPMEALRAP</sequence>
<evidence type="ECO:0000313" key="2">
    <source>
        <dbReference type="Proteomes" id="UP001221757"/>
    </source>
</evidence>
<proteinExistence type="predicted"/>
<gene>
    <name evidence="1" type="ORF">B0H17DRAFT_1265330</name>
</gene>
<name>A0AAD7CQ06_MYCRO</name>
<dbReference type="EMBL" id="JARKIE010000304">
    <property type="protein sequence ID" value="KAJ7655954.1"/>
    <property type="molecule type" value="Genomic_DNA"/>
</dbReference>
<dbReference type="Gene3D" id="3.40.50.300">
    <property type="entry name" value="P-loop containing nucleotide triphosphate hydrolases"/>
    <property type="match status" value="1"/>
</dbReference>
<reference evidence="1" key="1">
    <citation type="submission" date="2023-03" db="EMBL/GenBank/DDBJ databases">
        <title>Massive genome expansion in bonnet fungi (Mycena s.s.) driven by repeated elements and novel gene families across ecological guilds.</title>
        <authorList>
            <consortium name="Lawrence Berkeley National Laboratory"/>
            <person name="Harder C.B."/>
            <person name="Miyauchi S."/>
            <person name="Viragh M."/>
            <person name="Kuo A."/>
            <person name="Thoen E."/>
            <person name="Andreopoulos B."/>
            <person name="Lu D."/>
            <person name="Skrede I."/>
            <person name="Drula E."/>
            <person name="Henrissat B."/>
            <person name="Morin E."/>
            <person name="Kohler A."/>
            <person name="Barry K."/>
            <person name="LaButti K."/>
            <person name="Morin E."/>
            <person name="Salamov A."/>
            <person name="Lipzen A."/>
            <person name="Mereny Z."/>
            <person name="Hegedus B."/>
            <person name="Baldrian P."/>
            <person name="Stursova M."/>
            <person name="Weitz H."/>
            <person name="Taylor A."/>
            <person name="Grigoriev I.V."/>
            <person name="Nagy L.G."/>
            <person name="Martin F."/>
            <person name="Kauserud H."/>
        </authorList>
    </citation>
    <scope>NUCLEOTIDE SEQUENCE</scope>
    <source>
        <strain evidence="1">CBHHK067</strain>
    </source>
</reference>
<protein>
    <recommendedName>
        <fullName evidence="3">G domain-containing protein</fullName>
    </recommendedName>
</protein>
<dbReference type="Proteomes" id="UP001221757">
    <property type="component" value="Unassembled WGS sequence"/>
</dbReference>